<evidence type="ECO:0000256" key="1">
    <source>
        <dbReference type="SAM" id="MobiDB-lite"/>
    </source>
</evidence>
<accession>A0ABQ9U9B0</accession>
<name>A0ABQ9U9B0_SAGOE</name>
<comment type="caution">
    <text evidence="2">The sequence shown here is derived from an EMBL/GenBank/DDBJ whole genome shotgun (WGS) entry which is preliminary data.</text>
</comment>
<gene>
    <name evidence="2" type="primary">BAG4_2</name>
    <name evidence="2" type="ORF">P7K49_027387</name>
</gene>
<dbReference type="Proteomes" id="UP001266305">
    <property type="component" value="Unassembled WGS sequence"/>
</dbReference>
<feature type="region of interest" description="Disordered" evidence="1">
    <location>
        <begin position="1"/>
        <end position="90"/>
    </location>
</feature>
<evidence type="ECO:0000313" key="3">
    <source>
        <dbReference type="Proteomes" id="UP001266305"/>
    </source>
</evidence>
<evidence type="ECO:0000313" key="2">
    <source>
        <dbReference type="EMBL" id="KAK2093649.1"/>
    </source>
</evidence>
<protein>
    <submittedName>
        <fullName evidence="2">BAG molecular chaperone regulator 4</fullName>
    </submittedName>
</protein>
<keyword evidence="3" id="KW-1185">Reference proteome</keyword>
<feature type="compositionally biased region" description="Low complexity" evidence="1">
    <location>
        <begin position="8"/>
        <end position="20"/>
    </location>
</feature>
<feature type="compositionally biased region" description="Pro residues" evidence="1">
    <location>
        <begin position="30"/>
        <end position="47"/>
    </location>
</feature>
<dbReference type="EMBL" id="JASSZA010000014">
    <property type="protein sequence ID" value="KAK2093649.1"/>
    <property type="molecule type" value="Genomic_DNA"/>
</dbReference>
<organism evidence="2 3">
    <name type="scientific">Saguinus oedipus</name>
    <name type="common">Cotton-top tamarin</name>
    <name type="synonym">Oedipomidas oedipus</name>
    <dbReference type="NCBI Taxonomy" id="9490"/>
    <lineage>
        <taxon>Eukaryota</taxon>
        <taxon>Metazoa</taxon>
        <taxon>Chordata</taxon>
        <taxon>Craniata</taxon>
        <taxon>Vertebrata</taxon>
        <taxon>Euteleostomi</taxon>
        <taxon>Mammalia</taxon>
        <taxon>Eutheria</taxon>
        <taxon>Euarchontoglires</taxon>
        <taxon>Primates</taxon>
        <taxon>Haplorrhini</taxon>
        <taxon>Platyrrhini</taxon>
        <taxon>Cebidae</taxon>
        <taxon>Callitrichinae</taxon>
        <taxon>Saguinus</taxon>
    </lineage>
</organism>
<sequence>MSALRRSGYGPSDGPSYGRYYGPGGGDVPVHPPPPLYPLRPEPPQPPISWRMRGGGPAETTWLGEGGGGDGYYPSGGAWPEPGRAGGSHQRGWAGVARLCCSAARALAIYPAWLAGRLYREGKRLQPLTSLSDSSA</sequence>
<proteinExistence type="predicted"/>
<reference evidence="2 3" key="1">
    <citation type="submission" date="2023-05" db="EMBL/GenBank/DDBJ databases">
        <title>B98-5 Cell Line De Novo Hybrid Assembly: An Optical Mapping Approach.</title>
        <authorList>
            <person name="Kananen K."/>
            <person name="Auerbach J.A."/>
            <person name="Kautto E."/>
            <person name="Blachly J.S."/>
        </authorList>
    </citation>
    <scope>NUCLEOTIDE SEQUENCE [LARGE SCALE GENOMIC DNA]</scope>
    <source>
        <strain evidence="2">B95-8</strain>
        <tissue evidence="2">Cell line</tissue>
    </source>
</reference>